<dbReference type="EMBL" id="LXQA010131304">
    <property type="protein sequence ID" value="MCI22585.1"/>
    <property type="molecule type" value="Genomic_DNA"/>
</dbReference>
<keyword evidence="1" id="KW-0472">Membrane</keyword>
<feature type="transmembrane region" description="Helical" evidence="1">
    <location>
        <begin position="68"/>
        <end position="87"/>
    </location>
</feature>
<feature type="transmembrane region" description="Helical" evidence="1">
    <location>
        <begin position="6"/>
        <end position="24"/>
    </location>
</feature>
<proteinExistence type="predicted"/>
<keyword evidence="3" id="KW-1185">Reference proteome</keyword>
<feature type="transmembrane region" description="Helical" evidence="1">
    <location>
        <begin position="36"/>
        <end position="56"/>
    </location>
</feature>
<evidence type="ECO:0000313" key="3">
    <source>
        <dbReference type="Proteomes" id="UP000265520"/>
    </source>
</evidence>
<accession>A0A392QH17</accession>
<reference evidence="2 3" key="1">
    <citation type="journal article" date="2018" name="Front. Plant Sci.">
        <title>Red Clover (Trifolium pratense) and Zigzag Clover (T. medium) - A Picture of Genomic Similarities and Differences.</title>
        <authorList>
            <person name="Dluhosova J."/>
            <person name="Istvanek J."/>
            <person name="Nedelnik J."/>
            <person name="Repkova J."/>
        </authorList>
    </citation>
    <scope>NUCLEOTIDE SEQUENCE [LARGE SCALE GENOMIC DNA]</scope>
    <source>
        <strain evidence="3">cv. 10/8</strain>
        <tissue evidence="2">Leaf</tissue>
    </source>
</reference>
<dbReference type="AlphaFoldDB" id="A0A392QH17"/>
<comment type="caution">
    <text evidence="2">The sequence shown here is derived from an EMBL/GenBank/DDBJ whole genome shotgun (WGS) entry which is preliminary data.</text>
</comment>
<protein>
    <submittedName>
        <fullName evidence="2">Uncharacterized protein</fullName>
    </submittedName>
</protein>
<dbReference type="Proteomes" id="UP000265520">
    <property type="component" value="Unassembled WGS sequence"/>
</dbReference>
<name>A0A392QH17_9FABA</name>
<keyword evidence="1" id="KW-0812">Transmembrane</keyword>
<evidence type="ECO:0000313" key="2">
    <source>
        <dbReference type="EMBL" id="MCI22585.1"/>
    </source>
</evidence>
<evidence type="ECO:0000256" key="1">
    <source>
        <dbReference type="SAM" id="Phobius"/>
    </source>
</evidence>
<keyword evidence="1" id="KW-1133">Transmembrane helix</keyword>
<feature type="non-terminal residue" evidence="2">
    <location>
        <position position="1"/>
    </location>
</feature>
<sequence>GLVFDLVGWDLAALGCVVSWWFLCSPTFIRCGIWRGVGFLGSVWCSLQLLVVVGFWCWSHCFGGFNSVLVLFAMGVPAVFCCSGCGWV</sequence>
<organism evidence="2 3">
    <name type="scientific">Trifolium medium</name>
    <dbReference type="NCBI Taxonomy" id="97028"/>
    <lineage>
        <taxon>Eukaryota</taxon>
        <taxon>Viridiplantae</taxon>
        <taxon>Streptophyta</taxon>
        <taxon>Embryophyta</taxon>
        <taxon>Tracheophyta</taxon>
        <taxon>Spermatophyta</taxon>
        <taxon>Magnoliopsida</taxon>
        <taxon>eudicotyledons</taxon>
        <taxon>Gunneridae</taxon>
        <taxon>Pentapetalae</taxon>
        <taxon>rosids</taxon>
        <taxon>fabids</taxon>
        <taxon>Fabales</taxon>
        <taxon>Fabaceae</taxon>
        <taxon>Papilionoideae</taxon>
        <taxon>50 kb inversion clade</taxon>
        <taxon>NPAAA clade</taxon>
        <taxon>Hologalegina</taxon>
        <taxon>IRL clade</taxon>
        <taxon>Trifolieae</taxon>
        <taxon>Trifolium</taxon>
    </lineage>
</organism>